<dbReference type="PANTHER" id="PTHR43709">
    <property type="entry name" value="ACONITATE ISOMERASE-RELATED"/>
    <property type="match status" value="1"/>
</dbReference>
<name>A0A9W4RS82_9PEZI</name>
<evidence type="ECO:0000256" key="2">
    <source>
        <dbReference type="ARBA" id="ARBA00023235"/>
    </source>
</evidence>
<comment type="similarity">
    <text evidence="1">Belongs to the PrpF family.</text>
</comment>
<feature type="domain" description="Heterokaryon incompatibility" evidence="3">
    <location>
        <begin position="428"/>
        <end position="533"/>
    </location>
</feature>
<dbReference type="InterPro" id="IPR007400">
    <property type="entry name" value="PrpF-like"/>
</dbReference>
<sequence>MASIRALSGRSARSLAQFTTSSGFFSSAASISTKLQTRAQCSLPAAYYRGGTSRAIFFRHEDLPADRSEWDRIFLGSIGSPDPYGRQLDGLGGGISSLSKVCVIRKSDRSDADVDYTFVSLGIKNTNVDYSSNCGNMSAAVGPYAVDSGLVEVPDGATEATVRVFNTNTGKVIESIFPFDGKEAAAHGDFSIDGVAGTAARVQLKFLNPAGSRTGKLFPTEAKVDQIEGMKVTCIDAGNPCVFVQAATLGVEGTITPQGIEDHPTLLQTLDKIRRTAGVEMGLAETKEKVPGSVPKIAIVSPPKDGKTNTLVARAMSVDQPHKAIPVTVALAAAAAATAEGTVVSECVKTNAGAGGDVRIFHASGTLDVAADYGKDGSLESATVYRTARRLMEGRVFWKADGKMWLIDITDPQALDLVEFLGDPTKPYAILSHTWGDKEVTFDKFNDMTASQKQSPDLRGAATSSDIQSSAGFVKILRAADMARSQGFNYLWVDTCCINKASSAELSESINSMCLWYQKAAVCYAYLSYVESNAISSIGQDGSKLKTSKWFKRDWTLQELIAPRIVEFYASDWSLIHTKKAGNEVFCQLLSEITGIYPDVLAGTMLLSDVSVADKMRWASGRQTKRAEDVAYCLLGIFDVNMPLLYGEGSRAFIRLQEEILKETADQSLFLWALSSISSQGPSGAPVLRGLLANSPDAFSGLGIHHIRPLQPLESEHNEPASMTSRGLRTNMWLVPIDGSDYFAVLDCTAFRSHSPMLREDACILLKHLQGNQYARIDRGVTSGVRFCENAAANLKGKGAMTMVYVKQKPFYALPEVTIKPYMFRGAHEIDLSSSFSVIEAFPPERFSMTTSVVPMREPRAGQTIVTLRFGYKR</sequence>
<keyword evidence="2" id="KW-0413">Isomerase</keyword>
<feature type="domain" description="DUF8212" evidence="4">
    <location>
        <begin position="651"/>
        <end position="737"/>
    </location>
</feature>
<dbReference type="InterPro" id="IPR058525">
    <property type="entry name" value="DUF8212"/>
</dbReference>
<organism evidence="5 6">
    <name type="scientific">Colletotrichum noveboracense</name>
    <dbReference type="NCBI Taxonomy" id="2664923"/>
    <lineage>
        <taxon>Eukaryota</taxon>
        <taxon>Fungi</taxon>
        <taxon>Dikarya</taxon>
        <taxon>Ascomycota</taxon>
        <taxon>Pezizomycotina</taxon>
        <taxon>Sordariomycetes</taxon>
        <taxon>Hypocreomycetidae</taxon>
        <taxon>Glomerellales</taxon>
        <taxon>Glomerellaceae</taxon>
        <taxon>Colletotrichum</taxon>
        <taxon>Colletotrichum gloeosporioides species complex</taxon>
    </lineage>
</organism>
<comment type="caution">
    <text evidence="5">The sequence shown here is derived from an EMBL/GenBank/DDBJ whole genome shotgun (WGS) entry which is preliminary data.</text>
</comment>
<keyword evidence="6" id="KW-1185">Reference proteome</keyword>
<reference evidence="5" key="1">
    <citation type="submission" date="2022-08" db="EMBL/GenBank/DDBJ databases">
        <authorList>
            <person name="Giroux E."/>
            <person name="Giroux E."/>
        </authorList>
    </citation>
    <scope>NUCLEOTIDE SEQUENCE</scope>
    <source>
        <strain evidence="5">H1091258</strain>
    </source>
</reference>
<gene>
    <name evidence="5" type="ORF">CGXH109_LOCUS48453</name>
</gene>
<dbReference type="Proteomes" id="UP001152533">
    <property type="component" value="Unassembled WGS sequence"/>
</dbReference>
<proteinExistence type="inferred from homology"/>
<evidence type="ECO:0000259" key="4">
    <source>
        <dbReference type="Pfam" id="PF26640"/>
    </source>
</evidence>
<dbReference type="Pfam" id="PF04303">
    <property type="entry name" value="PrpF"/>
    <property type="match status" value="1"/>
</dbReference>
<dbReference type="EMBL" id="CAMGZC010000270">
    <property type="protein sequence ID" value="CAI0645754.1"/>
    <property type="molecule type" value="Genomic_DNA"/>
</dbReference>
<evidence type="ECO:0000256" key="1">
    <source>
        <dbReference type="ARBA" id="ARBA00007673"/>
    </source>
</evidence>
<dbReference type="SUPFAM" id="SSF54506">
    <property type="entry name" value="Diaminopimelate epimerase-like"/>
    <property type="match status" value="2"/>
</dbReference>
<evidence type="ECO:0000259" key="3">
    <source>
        <dbReference type="Pfam" id="PF06985"/>
    </source>
</evidence>
<dbReference type="AlphaFoldDB" id="A0A9W4RS82"/>
<dbReference type="PANTHER" id="PTHR43709:SF2">
    <property type="entry name" value="DUF453 DOMAIN PROTEIN (AFU_ORTHOLOGUE AFUA_6G00360)"/>
    <property type="match status" value="1"/>
</dbReference>
<protein>
    <recommendedName>
        <fullName evidence="7">DUF453-domain-containing protein</fullName>
    </recommendedName>
</protein>
<dbReference type="GO" id="GO:0016853">
    <property type="term" value="F:isomerase activity"/>
    <property type="evidence" value="ECO:0007669"/>
    <property type="project" value="UniProtKB-KW"/>
</dbReference>
<evidence type="ECO:0000313" key="6">
    <source>
        <dbReference type="Proteomes" id="UP001152533"/>
    </source>
</evidence>
<dbReference type="Pfam" id="PF06985">
    <property type="entry name" value="HET"/>
    <property type="match status" value="1"/>
</dbReference>
<dbReference type="InterPro" id="IPR010730">
    <property type="entry name" value="HET"/>
</dbReference>
<evidence type="ECO:0008006" key="7">
    <source>
        <dbReference type="Google" id="ProtNLM"/>
    </source>
</evidence>
<evidence type="ECO:0000313" key="5">
    <source>
        <dbReference type="EMBL" id="CAI0645754.1"/>
    </source>
</evidence>
<dbReference type="Gene3D" id="3.10.310.10">
    <property type="entry name" value="Diaminopimelate Epimerase, Chain A, domain 1"/>
    <property type="match status" value="2"/>
</dbReference>
<accession>A0A9W4RS82</accession>
<dbReference type="Pfam" id="PF26640">
    <property type="entry name" value="DUF8212"/>
    <property type="match status" value="1"/>
</dbReference>